<dbReference type="Proteomes" id="UP000265520">
    <property type="component" value="Unassembled WGS sequence"/>
</dbReference>
<protein>
    <submittedName>
        <fullName evidence="1">Uncharacterized protein</fullName>
    </submittedName>
</protein>
<dbReference type="EMBL" id="LXQA010177619">
    <property type="protein sequence ID" value="MCI30173.1"/>
    <property type="molecule type" value="Genomic_DNA"/>
</dbReference>
<proteinExistence type="predicted"/>
<accession>A0A392R0Q5</accession>
<comment type="caution">
    <text evidence="1">The sequence shown here is derived from an EMBL/GenBank/DDBJ whole genome shotgun (WGS) entry which is preliminary data.</text>
</comment>
<feature type="non-terminal residue" evidence="1">
    <location>
        <position position="12"/>
    </location>
</feature>
<evidence type="ECO:0000313" key="2">
    <source>
        <dbReference type="Proteomes" id="UP000265520"/>
    </source>
</evidence>
<reference evidence="1 2" key="1">
    <citation type="journal article" date="2018" name="Front. Plant Sci.">
        <title>Red Clover (Trifolium pratense) and Zigzag Clover (T. medium) - A Picture of Genomic Similarities and Differences.</title>
        <authorList>
            <person name="Dluhosova J."/>
            <person name="Istvanek J."/>
            <person name="Nedelnik J."/>
            <person name="Repkova J."/>
        </authorList>
    </citation>
    <scope>NUCLEOTIDE SEQUENCE [LARGE SCALE GENOMIC DNA]</scope>
    <source>
        <strain evidence="2">cv. 10/8</strain>
        <tissue evidence="1">Leaf</tissue>
    </source>
</reference>
<evidence type="ECO:0000313" key="1">
    <source>
        <dbReference type="EMBL" id="MCI30173.1"/>
    </source>
</evidence>
<name>A0A392R0Q5_9FABA</name>
<organism evidence="1 2">
    <name type="scientific">Trifolium medium</name>
    <dbReference type="NCBI Taxonomy" id="97028"/>
    <lineage>
        <taxon>Eukaryota</taxon>
        <taxon>Viridiplantae</taxon>
        <taxon>Streptophyta</taxon>
        <taxon>Embryophyta</taxon>
        <taxon>Tracheophyta</taxon>
        <taxon>Spermatophyta</taxon>
        <taxon>Magnoliopsida</taxon>
        <taxon>eudicotyledons</taxon>
        <taxon>Gunneridae</taxon>
        <taxon>Pentapetalae</taxon>
        <taxon>rosids</taxon>
        <taxon>fabids</taxon>
        <taxon>Fabales</taxon>
        <taxon>Fabaceae</taxon>
        <taxon>Papilionoideae</taxon>
        <taxon>50 kb inversion clade</taxon>
        <taxon>NPAAA clade</taxon>
        <taxon>Hologalegina</taxon>
        <taxon>IRL clade</taxon>
        <taxon>Trifolieae</taxon>
        <taxon>Trifolium</taxon>
    </lineage>
</organism>
<keyword evidence="2" id="KW-1185">Reference proteome</keyword>
<sequence length="12" mass="1514">MPRLSRRENINK</sequence>